<feature type="domain" description="Imm33-like" evidence="1">
    <location>
        <begin position="8"/>
        <end position="111"/>
    </location>
</feature>
<accession>A0A1S9PGH4</accession>
<protein>
    <recommendedName>
        <fullName evidence="1">Imm33-like domain-containing protein</fullName>
    </recommendedName>
</protein>
<dbReference type="AlphaFoldDB" id="A0A1S9PGH4"/>
<dbReference type="EMBL" id="MBTF01000010">
    <property type="protein sequence ID" value="OOQ60039.1"/>
    <property type="molecule type" value="Genomic_DNA"/>
</dbReference>
<evidence type="ECO:0000259" key="1">
    <source>
        <dbReference type="Pfam" id="PF24719"/>
    </source>
</evidence>
<dbReference type="OrthoDB" id="7063432at2"/>
<keyword evidence="3" id="KW-1185">Reference proteome</keyword>
<name>A0A1S9PGH4_9SPHI</name>
<dbReference type="STRING" id="1792845.BC343_27310"/>
<sequence>MEDELIKQQKRICDKYGAEYCPAPLDLNLGIALRSFDGSTVPINGLRHLPENGTAGWYIWAGEYSSANDFFKPLHIQHLLEDKPYLLKYLGLAPGWRFLVDNDGYEDIWFDAELLKI</sequence>
<evidence type="ECO:0000313" key="3">
    <source>
        <dbReference type="Proteomes" id="UP000189739"/>
    </source>
</evidence>
<gene>
    <name evidence="2" type="ORF">BC343_27310</name>
</gene>
<dbReference type="Proteomes" id="UP000189739">
    <property type="component" value="Unassembled WGS sequence"/>
</dbReference>
<proteinExistence type="predicted"/>
<reference evidence="2 3" key="1">
    <citation type="submission" date="2016-07" db="EMBL/GenBank/DDBJ databases">
        <title>Genomic analysis of zinc-resistant bacterium Mucilaginibacter pedocola TBZ30.</title>
        <authorList>
            <person name="Huang J."/>
            <person name="Tang J."/>
        </authorList>
    </citation>
    <scope>NUCLEOTIDE SEQUENCE [LARGE SCALE GENOMIC DNA]</scope>
    <source>
        <strain evidence="2 3">TBZ30</strain>
    </source>
</reference>
<comment type="caution">
    <text evidence="2">The sequence shown here is derived from an EMBL/GenBank/DDBJ whole genome shotgun (WGS) entry which is preliminary data.</text>
</comment>
<evidence type="ECO:0000313" key="2">
    <source>
        <dbReference type="EMBL" id="OOQ60039.1"/>
    </source>
</evidence>
<organism evidence="2 3">
    <name type="scientific">Mucilaginibacter pedocola</name>
    <dbReference type="NCBI Taxonomy" id="1792845"/>
    <lineage>
        <taxon>Bacteria</taxon>
        <taxon>Pseudomonadati</taxon>
        <taxon>Bacteroidota</taxon>
        <taxon>Sphingobacteriia</taxon>
        <taxon>Sphingobacteriales</taxon>
        <taxon>Sphingobacteriaceae</taxon>
        <taxon>Mucilaginibacter</taxon>
    </lineage>
</organism>
<dbReference type="RefSeq" id="WP_078348012.1">
    <property type="nucleotide sequence ID" value="NZ_MBTF01000010.1"/>
</dbReference>
<dbReference type="Pfam" id="PF24719">
    <property type="entry name" value="Imm33-like"/>
    <property type="match status" value="1"/>
</dbReference>
<dbReference type="InterPro" id="IPR056509">
    <property type="entry name" value="Imm33-like"/>
</dbReference>